<gene>
    <name evidence="8" type="ORF">ACFFLH_12865</name>
</gene>
<accession>A0ABV5ZDC9</accession>
<evidence type="ECO:0000256" key="5">
    <source>
        <dbReference type="ARBA" id="ARBA00023136"/>
    </source>
</evidence>
<feature type="transmembrane region" description="Helical" evidence="6">
    <location>
        <begin position="52"/>
        <end position="70"/>
    </location>
</feature>
<comment type="subcellular location">
    <subcellularLocation>
        <location evidence="1">Membrane</location>
        <topology evidence="1">Multi-pass membrane protein</topology>
    </subcellularLocation>
</comment>
<sequence>MTSPSPRPALSTREFIALFALMMSLTAMSIDAILPALPAIATDLAIRDANSVQLTISMLIFGMAFGEILFGPLSDAIGRKKAIYLGIAIYCLGSLLAIFAHSLEMLLLGRVVQGLGVSGPKIASRALIRDQFSGNAMARITSFIMVVFILTPMLAPAIGQAILWIGSWRSIFLAFLLMALVACLWMGIRQPETLAKERRIPLSPAKLLESSKLILCHARVMAYTLTAGVVFGTLLTFIATSQAMFADLYQIEAEFPLYFALLAFGAGLAALTNGRLVMRLGMQRLTLCALGGMLLMGSLYLLICWLYQGRPPLLFFMLCSFVLFFCHGMVFGNINALGMQYLGRVAGIGSSIMSSLSSLVAVAYSIPFGRLYQASAYHIPLSYMLGGLLGLLLVLGVRQRHENAV</sequence>
<protein>
    <submittedName>
        <fullName evidence="8">Multidrug effflux MFS transporter</fullName>
    </submittedName>
</protein>
<dbReference type="Gene3D" id="1.20.1720.10">
    <property type="entry name" value="Multidrug resistance protein D"/>
    <property type="match status" value="1"/>
</dbReference>
<evidence type="ECO:0000259" key="7">
    <source>
        <dbReference type="PROSITE" id="PS50850"/>
    </source>
</evidence>
<evidence type="ECO:0000256" key="4">
    <source>
        <dbReference type="ARBA" id="ARBA00022989"/>
    </source>
</evidence>
<feature type="transmembrane region" description="Helical" evidence="6">
    <location>
        <begin position="376"/>
        <end position="397"/>
    </location>
</feature>
<comment type="caution">
    <text evidence="8">The sequence shown here is derived from an EMBL/GenBank/DDBJ whole genome shotgun (WGS) entry which is preliminary data.</text>
</comment>
<feature type="transmembrane region" description="Helical" evidence="6">
    <location>
        <begin position="15"/>
        <end position="40"/>
    </location>
</feature>
<dbReference type="SUPFAM" id="SSF103473">
    <property type="entry name" value="MFS general substrate transporter"/>
    <property type="match status" value="1"/>
</dbReference>
<dbReference type="RefSeq" id="WP_035461857.1">
    <property type="nucleotide sequence ID" value="NZ_JBHLZN010000004.1"/>
</dbReference>
<feature type="transmembrane region" description="Helical" evidence="6">
    <location>
        <begin position="82"/>
        <end position="101"/>
    </location>
</feature>
<name>A0ABV5ZDC9_9GAMM</name>
<evidence type="ECO:0000313" key="8">
    <source>
        <dbReference type="EMBL" id="MFB9887304.1"/>
    </source>
</evidence>
<feature type="domain" description="Major facilitator superfamily (MFS) profile" evidence="7">
    <location>
        <begin position="15"/>
        <end position="402"/>
    </location>
</feature>
<keyword evidence="4 6" id="KW-1133">Transmembrane helix</keyword>
<dbReference type="PROSITE" id="PS50850">
    <property type="entry name" value="MFS"/>
    <property type="match status" value="1"/>
</dbReference>
<keyword evidence="9" id="KW-1185">Reference proteome</keyword>
<feature type="transmembrane region" description="Helical" evidence="6">
    <location>
        <begin position="140"/>
        <end position="165"/>
    </location>
</feature>
<keyword evidence="5 6" id="KW-0472">Membrane</keyword>
<feature type="transmembrane region" description="Helical" evidence="6">
    <location>
        <begin position="285"/>
        <end position="308"/>
    </location>
</feature>
<dbReference type="CDD" id="cd17320">
    <property type="entry name" value="MFS_MdfA_MDR_like"/>
    <property type="match status" value="1"/>
</dbReference>
<dbReference type="PANTHER" id="PTHR23502:SF132">
    <property type="entry name" value="POLYAMINE TRANSPORTER 2-RELATED"/>
    <property type="match status" value="1"/>
</dbReference>
<dbReference type="InterPro" id="IPR036259">
    <property type="entry name" value="MFS_trans_sf"/>
</dbReference>
<evidence type="ECO:0000313" key="9">
    <source>
        <dbReference type="Proteomes" id="UP001589628"/>
    </source>
</evidence>
<evidence type="ECO:0000256" key="3">
    <source>
        <dbReference type="ARBA" id="ARBA00022692"/>
    </source>
</evidence>
<feature type="transmembrane region" description="Helical" evidence="6">
    <location>
        <begin position="220"/>
        <end position="245"/>
    </location>
</feature>
<dbReference type="InterPro" id="IPR020846">
    <property type="entry name" value="MFS_dom"/>
</dbReference>
<proteinExistence type="predicted"/>
<dbReference type="Pfam" id="PF07690">
    <property type="entry name" value="MFS_1"/>
    <property type="match status" value="1"/>
</dbReference>
<evidence type="ECO:0000256" key="1">
    <source>
        <dbReference type="ARBA" id="ARBA00004141"/>
    </source>
</evidence>
<dbReference type="Proteomes" id="UP001589628">
    <property type="component" value="Unassembled WGS sequence"/>
</dbReference>
<feature type="transmembrane region" description="Helical" evidence="6">
    <location>
        <begin position="257"/>
        <end position="278"/>
    </location>
</feature>
<dbReference type="PANTHER" id="PTHR23502">
    <property type="entry name" value="MAJOR FACILITATOR SUPERFAMILY"/>
    <property type="match status" value="1"/>
</dbReference>
<feature type="transmembrane region" description="Helical" evidence="6">
    <location>
        <begin position="341"/>
        <end position="364"/>
    </location>
</feature>
<organism evidence="8 9">
    <name type="scientific">Balneatrix alpica</name>
    <dbReference type="NCBI Taxonomy" id="75684"/>
    <lineage>
        <taxon>Bacteria</taxon>
        <taxon>Pseudomonadati</taxon>
        <taxon>Pseudomonadota</taxon>
        <taxon>Gammaproteobacteria</taxon>
        <taxon>Oceanospirillales</taxon>
        <taxon>Balneatrichaceae</taxon>
        <taxon>Balneatrix</taxon>
    </lineage>
</organism>
<dbReference type="InterPro" id="IPR011701">
    <property type="entry name" value="MFS"/>
</dbReference>
<keyword evidence="2" id="KW-0813">Transport</keyword>
<evidence type="ECO:0000256" key="6">
    <source>
        <dbReference type="SAM" id="Phobius"/>
    </source>
</evidence>
<feature type="transmembrane region" description="Helical" evidence="6">
    <location>
        <begin position="171"/>
        <end position="188"/>
    </location>
</feature>
<feature type="transmembrane region" description="Helical" evidence="6">
    <location>
        <begin position="314"/>
        <end position="334"/>
    </location>
</feature>
<dbReference type="EMBL" id="JBHLZN010000004">
    <property type="protein sequence ID" value="MFB9887304.1"/>
    <property type="molecule type" value="Genomic_DNA"/>
</dbReference>
<evidence type="ECO:0000256" key="2">
    <source>
        <dbReference type="ARBA" id="ARBA00022448"/>
    </source>
</evidence>
<keyword evidence="3 6" id="KW-0812">Transmembrane</keyword>
<reference evidence="8 9" key="1">
    <citation type="submission" date="2024-09" db="EMBL/GenBank/DDBJ databases">
        <authorList>
            <person name="Sun Q."/>
            <person name="Mori K."/>
        </authorList>
    </citation>
    <scope>NUCLEOTIDE SEQUENCE [LARGE SCALE GENOMIC DNA]</scope>
    <source>
        <strain evidence="8 9">ATCC 51285</strain>
    </source>
</reference>